<evidence type="ECO:0000256" key="1">
    <source>
        <dbReference type="SAM" id="Phobius"/>
    </source>
</evidence>
<proteinExistence type="predicted"/>
<dbReference type="RefSeq" id="WP_126556891.1">
    <property type="nucleotide sequence ID" value="NZ_BIFS01000002.1"/>
</dbReference>
<keyword evidence="1" id="KW-1133">Transmembrane helix</keyword>
<dbReference type="OrthoDB" id="162472at2"/>
<organism evidence="2 3">
    <name type="scientific">Dictyobacter kobayashii</name>
    <dbReference type="NCBI Taxonomy" id="2014872"/>
    <lineage>
        <taxon>Bacteria</taxon>
        <taxon>Bacillati</taxon>
        <taxon>Chloroflexota</taxon>
        <taxon>Ktedonobacteria</taxon>
        <taxon>Ktedonobacterales</taxon>
        <taxon>Dictyobacteraceae</taxon>
        <taxon>Dictyobacter</taxon>
    </lineage>
</organism>
<comment type="caution">
    <text evidence="2">The sequence shown here is derived from an EMBL/GenBank/DDBJ whole genome shotgun (WGS) entry which is preliminary data.</text>
</comment>
<sequence length="170" mass="19410">MKYPFRGFSSPLGARNSKSFGGPPDELDRWIVRYRFGMFKALHRMRQRPWRLVGILLIICMLATVWFIPMPDETEAVQTVHTREATLMTGLQKICDHPQQVFQHFNYPLAKVPTQSILSLLPKPAAVPLLKQGDMTYDPVQNILCTVGGRVFMYVMCNQPKNEHSSLSCA</sequence>
<dbReference type="AlphaFoldDB" id="A0A402AWH3"/>
<name>A0A402AWH3_9CHLR</name>
<dbReference type="Proteomes" id="UP000287188">
    <property type="component" value="Unassembled WGS sequence"/>
</dbReference>
<feature type="transmembrane region" description="Helical" evidence="1">
    <location>
        <begin position="50"/>
        <end position="68"/>
    </location>
</feature>
<evidence type="ECO:0000313" key="2">
    <source>
        <dbReference type="EMBL" id="GCE23456.1"/>
    </source>
</evidence>
<protein>
    <submittedName>
        <fullName evidence="2">Uncharacterized protein</fullName>
    </submittedName>
</protein>
<keyword evidence="3" id="KW-1185">Reference proteome</keyword>
<accession>A0A402AWH3</accession>
<keyword evidence="1" id="KW-0812">Transmembrane</keyword>
<gene>
    <name evidence="2" type="ORF">KDK_72560</name>
</gene>
<reference evidence="3" key="1">
    <citation type="submission" date="2018-12" db="EMBL/GenBank/DDBJ databases">
        <title>Tengunoibacter tsumagoiensis gen. nov., sp. nov., Dictyobacter kobayashii sp. nov., D. alpinus sp. nov., and D. joshuensis sp. nov. and description of Dictyobacteraceae fam. nov. within the order Ktedonobacterales isolated from Tengu-no-mugimeshi.</title>
        <authorList>
            <person name="Wang C.M."/>
            <person name="Zheng Y."/>
            <person name="Sakai Y."/>
            <person name="Toyoda A."/>
            <person name="Minakuchi Y."/>
            <person name="Abe K."/>
            <person name="Yokota A."/>
            <person name="Yabe S."/>
        </authorList>
    </citation>
    <scope>NUCLEOTIDE SEQUENCE [LARGE SCALE GENOMIC DNA]</scope>
    <source>
        <strain evidence="3">Uno11</strain>
    </source>
</reference>
<keyword evidence="1" id="KW-0472">Membrane</keyword>
<evidence type="ECO:0000313" key="3">
    <source>
        <dbReference type="Proteomes" id="UP000287188"/>
    </source>
</evidence>
<dbReference type="EMBL" id="BIFS01000002">
    <property type="protein sequence ID" value="GCE23456.1"/>
    <property type="molecule type" value="Genomic_DNA"/>
</dbReference>